<evidence type="ECO:0000313" key="1">
    <source>
        <dbReference type="EMBL" id="KRM63561.1"/>
    </source>
</evidence>
<name>A0A0R2AHY7_9LACO</name>
<dbReference type="Proteomes" id="UP000051008">
    <property type="component" value="Unassembled WGS sequence"/>
</dbReference>
<sequence>MLVKDFLTATKGIDYSRELFWQAPTKQLIPLAEIIVNSDSVLLIADATLQLPALTLLSVHNDLVQISQSLPILLRTATKPKLHFYGYHLQNNQLIIR</sequence>
<keyword evidence="2" id="KW-1185">Reference proteome</keyword>
<protein>
    <submittedName>
        <fullName evidence="1">Uncharacterized protein</fullName>
    </submittedName>
</protein>
<reference evidence="1 2" key="1">
    <citation type="journal article" date="2015" name="Genome Announc.">
        <title>Expanding the biotechnology potential of lactobacilli through comparative genomics of 213 strains and associated genera.</title>
        <authorList>
            <person name="Sun Z."/>
            <person name="Harris H.M."/>
            <person name="McCann A."/>
            <person name="Guo C."/>
            <person name="Argimon S."/>
            <person name="Zhang W."/>
            <person name="Yang X."/>
            <person name="Jeffery I.B."/>
            <person name="Cooney J.C."/>
            <person name="Kagawa T.F."/>
            <person name="Liu W."/>
            <person name="Song Y."/>
            <person name="Salvetti E."/>
            <person name="Wrobel A."/>
            <person name="Rasinkangas P."/>
            <person name="Parkhill J."/>
            <person name="Rea M.C."/>
            <person name="O'Sullivan O."/>
            <person name="Ritari J."/>
            <person name="Douillard F.P."/>
            <person name="Paul Ross R."/>
            <person name="Yang R."/>
            <person name="Briner A.E."/>
            <person name="Felis G.E."/>
            <person name="de Vos W.M."/>
            <person name="Barrangou R."/>
            <person name="Klaenhammer T.R."/>
            <person name="Caufield P.W."/>
            <person name="Cui Y."/>
            <person name="Zhang H."/>
            <person name="O'Toole P.W."/>
        </authorList>
    </citation>
    <scope>NUCLEOTIDE SEQUENCE [LARGE SCALE GENOMIC DNA]</scope>
    <source>
        <strain evidence="1 2">DSM 20509</strain>
    </source>
</reference>
<proteinExistence type="predicted"/>
<comment type="caution">
    <text evidence="1">The sequence shown here is derived from an EMBL/GenBank/DDBJ whole genome shotgun (WGS) entry which is preliminary data.</text>
</comment>
<accession>A0A0R2AHY7</accession>
<dbReference type="AlphaFoldDB" id="A0A0R2AHY7"/>
<dbReference type="EMBL" id="AYYP01000060">
    <property type="protein sequence ID" value="KRM63561.1"/>
    <property type="molecule type" value="Genomic_DNA"/>
</dbReference>
<dbReference type="RefSeq" id="WP_056977006.1">
    <property type="nucleotide sequence ID" value="NZ_AYYP01000060.1"/>
</dbReference>
<dbReference type="PATRIC" id="fig|1423718.3.peg.360"/>
<dbReference type="GeneID" id="75137819"/>
<gene>
    <name evidence="1" type="ORF">FC14_GL000343</name>
</gene>
<organism evidence="1 2">
    <name type="scientific">Ligilactobacillus agilis DSM 20509</name>
    <dbReference type="NCBI Taxonomy" id="1423718"/>
    <lineage>
        <taxon>Bacteria</taxon>
        <taxon>Bacillati</taxon>
        <taxon>Bacillota</taxon>
        <taxon>Bacilli</taxon>
        <taxon>Lactobacillales</taxon>
        <taxon>Lactobacillaceae</taxon>
        <taxon>Ligilactobacillus</taxon>
    </lineage>
</organism>
<evidence type="ECO:0000313" key="2">
    <source>
        <dbReference type="Proteomes" id="UP000051008"/>
    </source>
</evidence>